<protein>
    <submittedName>
        <fullName evidence="1">37888_t:CDS:1</fullName>
    </submittedName>
</protein>
<sequence length="58" mass="7202">PKSVESSDQHFYTVMVQYHLILWDMCIQQEILEWTRVLVKFMRPLEYTSRWVSKLKRK</sequence>
<accession>A0ABN7UX14</accession>
<feature type="non-terminal residue" evidence="1">
    <location>
        <position position="1"/>
    </location>
</feature>
<dbReference type="EMBL" id="CAJVQB010006427">
    <property type="protein sequence ID" value="CAG8683836.1"/>
    <property type="molecule type" value="Genomic_DNA"/>
</dbReference>
<organism evidence="1 2">
    <name type="scientific">Gigaspora margarita</name>
    <dbReference type="NCBI Taxonomy" id="4874"/>
    <lineage>
        <taxon>Eukaryota</taxon>
        <taxon>Fungi</taxon>
        <taxon>Fungi incertae sedis</taxon>
        <taxon>Mucoromycota</taxon>
        <taxon>Glomeromycotina</taxon>
        <taxon>Glomeromycetes</taxon>
        <taxon>Diversisporales</taxon>
        <taxon>Gigasporaceae</taxon>
        <taxon>Gigaspora</taxon>
    </lineage>
</organism>
<comment type="caution">
    <text evidence="1">The sequence shown here is derived from an EMBL/GenBank/DDBJ whole genome shotgun (WGS) entry which is preliminary data.</text>
</comment>
<keyword evidence="2" id="KW-1185">Reference proteome</keyword>
<gene>
    <name evidence="1" type="ORF">GMARGA_LOCUS11128</name>
</gene>
<name>A0ABN7UX14_GIGMA</name>
<proteinExistence type="predicted"/>
<reference evidence="1 2" key="1">
    <citation type="submission" date="2021-06" db="EMBL/GenBank/DDBJ databases">
        <authorList>
            <person name="Kallberg Y."/>
            <person name="Tangrot J."/>
            <person name="Rosling A."/>
        </authorList>
    </citation>
    <scope>NUCLEOTIDE SEQUENCE [LARGE SCALE GENOMIC DNA]</scope>
    <source>
        <strain evidence="1 2">120-4 pot B 10/14</strain>
    </source>
</reference>
<evidence type="ECO:0000313" key="1">
    <source>
        <dbReference type="EMBL" id="CAG8683836.1"/>
    </source>
</evidence>
<dbReference type="Proteomes" id="UP000789901">
    <property type="component" value="Unassembled WGS sequence"/>
</dbReference>
<evidence type="ECO:0000313" key="2">
    <source>
        <dbReference type="Proteomes" id="UP000789901"/>
    </source>
</evidence>